<evidence type="ECO:0000313" key="2">
    <source>
        <dbReference type="EMBL" id="CAJ0863797.1"/>
    </source>
</evidence>
<proteinExistence type="predicted"/>
<protein>
    <recommendedName>
        <fullName evidence="4">Tyr recombinase domain-containing protein</fullName>
    </recommendedName>
</protein>
<keyword evidence="3" id="KW-1185">Reference proteome</keyword>
<name>A0ABM9KLI4_9RALS</name>
<dbReference type="InterPro" id="IPR011010">
    <property type="entry name" value="DNA_brk_join_enz"/>
</dbReference>
<dbReference type="Proteomes" id="UP001190452">
    <property type="component" value="Unassembled WGS sequence"/>
</dbReference>
<evidence type="ECO:0000313" key="3">
    <source>
        <dbReference type="Proteomes" id="UP001190452"/>
    </source>
</evidence>
<evidence type="ECO:0000256" key="1">
    <source>
        <dbReference type="ARBA" id="ARBA00023172"/>
    </source>
</evidence>
<keyword evidence="1" id="KW-0233">DNA recombination</keyword>
<accession>A0ABM9KLI4</accession>
<dbReference type="InterPro" id="IPR013762">
    <property type="entry name" value="Integrase-like_cat_sf"/>
</dbReference>
<reference evidence="2 3" key="1">
    <citation type="submission" date="2023-07" db="EMBL/GenBank/DDBJ databases">
        <authorList>
            <person name="Peeters C."/>
        </authorList>
    </citation>
    <scope>NUCLEOTIDE SEQUENCE [LARGE SCALE GENOMIC DNA]</scope>
    <source>
        <strain evidence="2 3">R-77569</strain>
    </source>
</reference>
<organism evidence="2 3">
    <name type="scientific">Ralstonia mannitolilytica</name>
    <dbReference type="NCBI Taxonomy" id="105219"/>
    <lineage>
        <taxon>Bacteria</taxon>
        <taxon>Pseudomonadati</taxon>
        <taxon>Pseudomonadota</taxon>
        <taxon>Betaproteobacteria</taxon>
        <taxon>Burkholderiales</taxon>
        <taxon>Burkholderiaceae</taxon>
        <taxon>Ralstonia</taxon>
    </lineage>
</organism>
<dbReference type="Gene3D" id="1.10.443.10">
    <property type="entry name" value="Intergrase catalytic core"/>
    <property type="match status" value="1"/>
</dbReference>
<evidence type="ECO:0008006" key="4">
    <source>
        <dbReference type="Google" id="ProtNLM"/>
    </source>
</evidence>
<sequence>MTIGGAQKLTCESSVSSLPPRSYTVEYTGDGEFAKRYPALASFPFIMDSRPGYHRLGNRYLIHRGLGLWTPKWRGFARIPTPITMENYAEWLANFLEWVDLRGVDVSTCDYNTHILGRYQKEMLEGLWSRTGKGLSPATVNARVLQACDYLLWLADSGKRVAFQVPYTETTIRFGSAFSSIGHRGKKVRVRKGKVRAAIKALRMPTDADLHDWLKRVRDKFGETLALMCESILRTAVRRQELVCLRLDTLPKRRQDWDISNPQAPPAEQQVRIKLKFGTKGPSYGTDHGDKIGPDRDILIPLTLALKWDEYRRTARNRAFAKWMEGVKGATRVDHAKESVHLFLREGDGIRFTGPDFYSAWVGVERPIAGWSPHKGRHWWACSVLWRELKKHKDPALLSNETAAALIESMALSIIRLQIQPQLGHATDATTMIYLRWVMGMLGLPVSLADEDEDSADAEGG</sequence>
<dbReference type="SUPFAM" id="SSF56349">
    <property type="entry name" value="DNA breaking-rejoining enzymes"/>
    <property type="match status" value="1"/>
</dbReference>
<dbReference type="EMBL" id="CAUDKV010000005">
    <property type="protein sequence ID" value="CAJ0863797.1"/>
    <property type="molecule type" value="Genomic_DNA"/>
</dbReference>
<gene>
    <name evidence="2" type="ORF">R77569_01650</name>
</gene>
<comment type="caution">
    <text evidence="2">The sequence shown here is derived from an EMBL/GenBank/DDBJ whole genome shotgun (WGS) entry which is preliminary data.</text>
</comment>